<comment type="caution">
    <text evidence="1">The sequence shown here is derived from an EMBL/GenBank/DDBJ whole genome shotgun (WGS) entry which is preliminary data.</text>
</comment>
<organism evidence="1 2">
    <name type="scientific">Entomophthora muscae</name>
    <dbReference type="NCBI Taxonomy" id="34485"/>
    <lineage>
        <taxon>Eukaryota</taxon>
        <taxon>Fungi</taxon>
        <taxon>Fungi incertae sedis</taxon>
        <taxon>Zoopagomycota</taxon>
        <taxon>Entomophthoromycotina</taxon>
        <taxon>Entomophthoromycetes</taxon>
        <taxon>Entomophthorales</taxon>
        <taxon>Entomophthoraceae</taxon>
        <taxon>Entomophthora</taxon>
    </lineage>
</organism>
<keyword evidence="2" id="KW-1185">Reference proteome</keyword>
<dbReference type="EMBL" id="QTSX02003653">
    <property type="protein sequence ID" value="KAJ9069183.1"/>
    <property type="molecule type" value="Genomic_DNA"/>
</dbReference>
<evidence type="ECO:0000313" key="2">
    <source>
        <dbReference type="Proteomes" id="UP001165960"/>
    </source>
</evidence>
<accession>A0ACC2T3K4</accession>
<dbReference type="Proteomes" id="UP001165960">
    <property type="component" value="Unassembled WGS sequence"/>
</dbReference>
<protein>
    <submittedName>
        <fullName evidence="1">Uncharacterized protein</fullName>
    </submittedName>
</protein>
<evidence type="ECO:0000313" key="1">
    <source>
        <dbReference type="EMBL" id="KAJ9069183.1"/>
    </source>
</evidence>
<proteinExistence type="predicted"/>
<reference evidence="1" key="1">
    <citation type="submission" date="2022-04" db="EMBL/GenBank/DDBJ databases">
        <title>Genome of the entomopathogenic fungus Entomophthora muscae.</title>
        <authorList>
            <person name="Elya C."/>
            <person name="Lovett B.R."/>
            <person name="Lee E."/>
            <person name="Macias A.M."/>
            <person name="Hajek A.E."/>
            <person name="De Bivort B.L."/>
            <person name="Kasson M.T."/>
            <person name="De Fine Licht H.H."/>
            <person name="Stajich J.E."/>
        </authorList>
    </citation>
    <scope>NUCLEOTIDE SEQUENCE</scope>
    <source>
        <strain evidence="1">Berkeley</strain>
    </source>
</reference>
<sequence length="59" mass="6593">METNTSDASIERNSDDDFLSVAYKLRKLTDGKCQYPIHNSNSAHVDTKNVNSGHVNLKL</sequence>
<gene>
    <name evidence="1" type="ORF">DSO57_1021325</name>
</gene>
<name>A0ACC2T3K4_9FUNG</name>